<dbReference type="InterPro" id="IPR011250">
    <property type="entry name" value="OMP/PagP_B-barrel"/>
</dbReference>
<sequence>MMAQNGSEVYGVFGVSATPATFGPNDINAAGFSLGAGVDFLLADNFVIGAEYVSRFTSSEEFVDADVDIKLDTISVRASCKF</sequence>
<evidence type="ECO:0000313" key="1">
    <source>
        <dbReference type="EMBL" id="WZC49365.1"/>
    </source>
</evidence>
<dbReference type="EMBL" id="CP150951">
    <property type="protein sequence ID" value="WZC49365.1"/>
    <property type="molecule type" value="Genomic_DNA"/>
</dbReference>
<keyword evidence="2" id="KW-1185">Reference proteome</keyword>
<organism evidence="1 2">
    <name type="scientific">Yoonia phaeophyticola</name>
    <dbReference type="NCBI Taxonomy" id="3137369"/>
    <lineage>
        <taxon>Bacteria</taxon>
        <taxon>Pseudomonadati</taxon>
        <taxon>Pseudomonadota</taxon>
        <taxon>Alphaproteobacteria</taxon>
        <taxon>Rhodobacterales</taxon>
        <taxon>Paracoccaceae</taxon>
        <taxon>Yoonia</taxon>
    </lineage>
</organism>
<evidence type="ECO:0000313" key="2">
    <source>
        <dbReference type="Proteomes" id="UP001440612"/>
    </source>
</evidence>
<reference evidence="2" key="1">
    <citation type="submission" date="2024-04" db="EMBL/GenBank/DDBJ databases">
        <title>Phylogenomic analyses of a clade within the roseobacter group suggest taxonomic reassignments of species of the genera Aestuariivita, Citreicella, Loktanella, Nautella, Pelagibaca, Ruegeria, Thalassobius, Thiobacimonas and Tropicibacter, and the proposal o.</title>
        <authorList>
            <person name="Jeon C.O."/>
        </authorList>
    </citation>
    <scope>NUCLEOTIDE SEQUENCE [LARGE SCALE GENOMIC DNA]</scope>
    <source>
        <strain evidence="2">BS5-3</strain>
    </source>
</reference>
<gene>
    <name evidence="1" type="ORF">AABB29_01505</name>
</gene>
<proteinExistence type="predicted"/>
<dbReference type="Proteomes" id="UP001440612">
    <property type="component" value="Chromosome"/>
</dbReference>
<protein>
    <submittedName>
        <fullName evidence="1">Outer membrane protein</fullName>
    </submittedName>
</protein>
<accession>A0ABZ2V4D6</accession>
<dbReference type="SUPFAM" id="SSF56925">
    <property type="entry name" value="OMPA-like"/>
    <property type="match status" value="1"/>
</dbReference>
<dbReference type="RefSeq" id="WP_341367475.1">
    <property type="nucleotide sequence ID" value="NZ_CP150951.2"/>
</dbReference>
<name>A0ABZ2V4D6_9RHOB</name>